<proteinExistence type="predicted"/>
<evidence type="ECO:0000313" key="1">
    <source>
        <dbReference type="EMBL" id="MBK6301517.1"/>
    </source>
</evidence>
<name>A0A935ILV9_9MICO</name>
<organism evidence="2 4">
    <name type="scientific">Candidatus Phosphoribacter hodrii</name>
    <dbReference type="NCBI Taxonomy" id="2953743"/>
    <lineage>
        <taxon>Bacteria</taxon>
        <taxon>Bacillati</taxon>
        <taxon>Actinomycetota</taxon>
        <taxon>Actinomycetes</taxon>
        <taxon>Micrococcales</taxon>
        <taxon>Dermatophilaceae</taxon>
        <taxon>Candidatus Phosphoribacter</taxon>
    </lineage>
</organism>
<gene>
    <name evidence="1" type="ORF">IPF40_10895</name>
    <name evidence="2" type="ORF">IPI13_03365</name>
</gene>
<dbReference type="Proteomes" id="UP000726105">
    <property type="component" value="Unassembled WGS sequence"/>
</dbReference>
<reference evidence="3 4" key="1">
    <citation type="submission" date="2020-10" db="EMBL/GenBank/DDBJ databases">
        <title>Connecting structure to function with the recovery of over 1000 high-quality activated sludge metagenome-assembled genomes encoding full-length rRNA genes using long-read sequencing.</title>
        <authorList>
            <person name="Singleton C.M."/>
            <person name="Petriglieri F."/>
            <person name="Kristensen J.M."/>
            <person name="Kirkegaard R.H."/>
            <person name="Michaelsen T.Y."/>
            <person name="Andersen M.H."/>
            <person name="Karst S.M."/>
            <person name="Dueholm M.S."/>
            <person name="Nielsen P.H."/>
            <person name="Albertsen M."/>
        </authorList>
    </citation>
    <scope>NUCLEOTIDE SEQUENCE [LARGE SCALE GENOMIC DNA]</scope>
    <source>
        <strain evidence="1">AalE_18-Q3-R2-46_BAT3C.188</strain>
        <strain evidence="2">Ega_18-Q3-R5-49_MAXAC.001</strain>
    </source>
</reference>
<comment type="caution">
    <text evidence="2">The sequence shown here is derived from an EMBL/GenBank/DDBJ whole genome shotgun (WGS) entry which is preliminary data.</text>
</comment>
<sequence>MAKIRVSTTVDATLLAQVRALDPTGTDASLLERAFTALLASQRRAEVDAAYREAYAAHPADEPDAWGDLATFGAAVARS</sequence>
<evidence type="ECO:0000313" key="2">
    <source>
        <dbReference type="EMBL" id="MBK7272224.1"/>
    </source>
</evidence>
<dbReference type="EMBL" id="JADJIB010000001">
    <property type="protein sequence ID" value="MBK7272224.1"/>
    <property type="molecule type" value="Genomic_DNA"/>
</dbReference>
<dbReference type="AlphaFoldDB" id="A0A935ILV9"/>
<evidence type="ECO:0000313" key="4">
    <source>
        <dbReference type="Proteomes" id="UP000726105"/>
    </source>
</evidence>
<dbReference type="Proteomes" id="UP000718281">
    <property type="component" value="Unassembled WGS sequence"/>
</dbReference>
<accession>A0A935ILV9</accession>
<protein>
    <submittedName>
        <fullName evidence="2">Antitoxin MazE5</fullName>
    </submittedName>
</protein>
<dbReference type="EMBL" id="JADIXZ010000004">
    <property type="protein sequence ID" value="MBK6301517.1"/>
    <property type="molecule type" value="Genomic_DNA"/>
</dbReference>
<evidence type="ECO:0000313" key="3">
    <source>
        <dbReference type="Proteomes" id="UP000718281"/>
    </source>
</evidence>